<dbReference type="InterPro" id="IPR017853">
    <property type="entry name" value="GH"/>
</dbReference>
<evidence type="ECO:0000256" key="5">
    <source>
        <dbReference type="ARBA" id="ARBA00023295"/>
    </source>
</evidence>
<dbReference type="EMBL" id="KY239027">
    <property type="protein sequence ID" value="ARJ31990.1"/>
    <property type="molecule type" value="Genomic_DNA"/>
</dbReference>
<dbReference type="InterPro" id="IPR044846">
    <property type="entry name" value="GH10"/>
</dbReference>
<comment type="catalytic activity">
    <reaction evidence="7">
        <text>Endohydrolysis of (1-&gt;4)-beta-D-xylosidic linkages in xylans.</text>
        <dbReference type="EC" id="3.2.1.8"/>
    </reaction>
</comment>
<evidence type="ECO:0000256" key="9">
    <source>
        <dbReference type="SAM" id="SignalP"/>
    </source>
</evidence>
<feature type="domain" description="GH10" evidence="10">
    <location>
        <begin position="195"/>
        <end position="534"/>
    </location>
</feature>
<feature type="signal peptide" evidence="9">
    <location>
        <begin position="1"/>
        <end position="28"/>
    </location>
</feature>
<proteinExistence type="inferred from homology"/>
<protein>
    <recommendedName>
        <fullName evidence="7">Beta-xylanase</fullName>
        <ecNumber evidence="7">3.2.1.8</ecNumber>
    </recommendedName>
</protein>
<dbReference type="Gene3D" id="3.20.20.80">
    <property type="entry name" value="Glycosidases"/>
    <property type="match status" value="1"/>
</dbReference>
<keyword evidence="9" id="KW-0732">Signal</keyword>
<dbReference type="Gene3D" id="2.60.120.260">
    <property type="entry name" value="Galactose-binding domain-like"/>
    <property type="match status" value="1"/>
</dbReference>
<dbReference type="InterPro" id="IPR008979">
    <property type="entry name" value="Galactose-bd-like_sf"/>
</dbReference>
<name>A0A1W6ALG3_9CORY</name>
<evidence type="ECO:0000313" key="11">
    <source>
        <dbReference type="EMBL" id="ARJ31990.1"/>
    </source>
</evidence>
<dbReference type="EC" id="3.2.1.8" evidence="7"/>
<keyword evidence="2" id="KW-0677">Repeat</keyword>
<accession>A0A1W6ALG3</accession>
<dbReference type="GO" id="GO:0030246">
    <property type="term" value="F:carbohydrate binding"/>
    <property type="evidence" value="ECO:0007669"/>
    <property type="project" value="InterPro"/>
</dbReference>
<sequence>MMPSPLRRRRRGVLAALAASLLAASALAAVPAAAEEAPPAIATDFESGLDGWAPRDSGSGAPTVTVTDADAHAGVGAALIADRTSQGSGIIRDVTGVLIPGETYDLTAWVRFAPGQPADAVWASMARTTAGATSYDTIAQHAAATDTGWTQLSARFTMGAAESAQLYFETAYGGTNTSDLLVDDIVVTPVGDPQVEDAVPLKDTVDFPVGVAIDSRETTGAAAELLTRHFDQITPENHMKPEAWYDADRVFTPHPEAIALMDFARDEGLRLYGHVLVWHGQTPAWFFEHDDGTPLTNSEADQAILAERMRTHIFAVAEYLSSGWGAFGAENPLVALDVVNEVIDDGAQYADGMRRSRWYDVLGEEFVDLAFQYADEAFNHVYAADGADRPVTLFINDYNTEQAGKQDRYAALVDRLLARGVPVDGVGHQFHVSLSTPVSALAGALDRFADVGVTQAVTELDVTTGTPVTDALLVDQGYYYRAVFDAFRERAGELFSVSVWGLTDGRSWRVDSGAPLLFDDALQAKPAFHGAAGGELPPPARSASVFQGAVPLDADAASDVAWRQLPLHEAGDAARFQLRWDADRLTVYVEVDDTTPGDDRVVLSWNDETADVPRGGGAEVEAVVSETATGYAVVAALPLAAAEGDSVLFDVRVVDDGSPRGGWSAEGTQGSLALVGPLAYAEVPEAASAPVIDGAPDDVWADAATVAADIQVDGEAGATAQARLLWRDDVLYVRAEVADPVVDVSGVDPWIQDSVEIYVDAGNAKNGAYRAQDMQLRVNADGVVSFGAGDEAAQDARTDTAAARTETGYVVEAAIRLDGAGGPGTFQGLDVQVNDAAAGARTGIRNWADPTGLGYQSTARWGVVQLVAAPQEPSITVPAGAQAGAEAVVTVTGAAPGETVEVRAARGEGRTGEVIGTAAADARGVAEVTVTLPDRPGVWQLTASADGDILAQTRVKLSR</sequence>
<dbReference type="SUPFAM" id="SSF51445">
    <property type="entry name" value="(Trans)glycosidases"/>
    <property type="match status" value="1"/>
</dbReference>
<gene>
    <name evidence="11" type="primary">xylI</name>
</gene>
<dbReference type="PROSITE" id="PS51760">
    <property type="entry name" value="GH10_2"/>
    <property type="match status" value="1"/>
</dbReference>
<keyword evidence="3 7" id="KW-0378">Hydrolase</keyword>
<dbReference type="GO" id="GO:0000272">
    <property type="term" value="P:polysaccharide catabolic process"/>
    <property type="evidence" value="ECO:0007669"/>
    <property type="project" value="UniProtKB-KW"/>
</dbReference>
<dbReference type="AlphaFoldDB" id="A0A1W6ALG3"/>
<evidence type="ECO:0000256" key="4">
    <source>
        <dbReference type="ARBA" id="ARBA00023277"/>
    </source>
</evidence>
<dbReference type="PROSITE" id="PS51318">
    <property type="entry name" value="TAT"/>
    <property type="match status" value="1"/>
</dbReference>
<dbReference type="SMART" id="SM00633">
    <property type="entry name" value="Glyco_10"/>
    <property type="match status" value="1"/>
</dbReference>
<dbReference type="InterPro" id="IPR001000">
    <property type="entry name" value="GH10_dom"/>
</dbReference>
<dbReference type="PANTHER" id="PTHR31490:SF90">
    <property type="entry name" value="ENDO-1,4-BETA-XYLANASE A"/>
    <property type="match status" value="1"/>
</dbReference>
<dbReference type="InterPro" id="IPR003305">
    <property type="entry name" value="CenC_carb-bd"/>
</dbReference>
<dbReference type="InterPro" id="IPR006311">
    <property type="entry name" value="TAT_signal"/>
</dbReference>
<dbReference type="GO" id="GO:0031176">
    <property type="term" value="F:endo-1,4-beta-xylanase activity"/>
    <property type="evidence" value="ECO:0007669"/>
    <property type="project" value="UniProtKB-EC"/>
</dbReference>
<keyword evidence="4 7" id="KW-0119">Carbohydrate metabolism</keyword>
<organism evidence="11">
    <name type="scientific">Corynebacterium alkanolyticum</name>
    <dbReference type="NCBI Taxonomy" id="909925"/>
    <lineage>
        <taxon>Bacteria</taxon>
        <taxon>Bacillati</taxon>
        <taxon>Actinomycetota</taxon>
        <taxon>Actinomycetes</taxon>
        <taxon>Mycobacteriales</taxon>
        <taxon>Corynebacteriaceae</taxon>
        <taxon>Corynebacterium</taxon>
    </lineage>
</organism>
<feature type="chain" id="PRO_5038380726" description="Beta-xylanase" evidence="9">
    <location>
        <begin position="29"/>
        <end position="959"/>
    </location>
</feature>
<evidence type="ECO:0000259" key="10">
    <source>
        <dbReference type="PROSITE" id="PS51760"/>
    </source>
</evidence>
<dbReference type="InterPro" id="IPR010502">
    <property type="entry name" value="Carb-bd_dom_fam9"/>
</dbReference>
<keyword evidence="6 7" id="KW-0624">Polysaccharide degradation</keyword>
<keyword evidence="5 7" id="KW-0326">Glycosidase</keyword>
<evidence type="ECO:0000256" key="1">
    <source>
        <dbReference type="ARBA" id="ARBA00007495"/>
    </source>
</evidence>
<evidence type="ECO:0000256" key="7">
    <source>
        <dbReference type="RuleBase" id="RU361174"/>
    </source>
</evidence>
<dbReference type="PRINTS" id="PR00134">
    <property type="entry name" value="GLHYDRLASE10"/>
</dbReference>
<dbReference type="SUPFAM" id="SSF49785">
    <property type="entry name" value="Galactose-binding domain-like"/>
    <property type="match status" value="1"/>
</dbReference>
<evidence type="ECO:0000256" key="8">
    <source>
        <dbReference type="SAM" id="MobiDB-lite"/>
    </source>
</evidence>
<dbReference type="PANTHER" id="PTHR31490">
    <property type="entry name" value="GLYCOSYL HYDROLASE"/>
    <property type="match status" value="1"/>
</dbReference>
<dbReference type="Pfam" id="PF06452">
    <property type="entry name" value="CBM9_1"/>
    <property type="match status" value="1"/>
</dbReference>
<evidence type="ECO:0000256" key="2">
    <source>
        <dbReference type="ARBA" id="ARBA00022737"/>
    </source>
</evidence>
<evidence type="ECO:0000256" key="3">
    <source>
        <dbReference type="ARBA" id="ARBA00022801"/>
    </source>
</evidence>
<dbReference type="Pfam" id="PF02018">
    <property type="entry name" value="CBM_4_9"/>
    <property type="match status" value="1"/>
</dbReference>
<feature type="region of interest" description="Disordered" evidence="8">
    <location>
        <begin position="45"/>
        <end position="66"/>
    </location>
</feature>
<dbReference type="Pfam" id="PF00331">
    <property type="entry name" value="Glyco_hydro_10"/>
    <property type="match status" value="1"/>
</dbReference>
<evidence type="ECO:0000256" key="6">
    <source>
        <dbReference type="ARBA" id="ARBA00023326"/>
    </source>
</evidence>
<dbReference type="SUPFAM" id="SSF49344">
    <property type="entry name" value="CBD9-like"/>
    <property type="match status" value="2"/>
</dbReference>
<reference evidence="11" key="1">
    <citation type="journal article" date="2017" name="Appl. Microbiol. Biotechnol.">
        <title>Functional analysis of arabinofuranosidases and a xylanase of Corynebacterium alkanolyticum for arabinoxylan utilization in Corynebacterium glutamicum.</title>
        <authorList>
            <person name="Kuge T."/>
            <person name="Watanabe A."/>
            <person name="Hasegawa S."/>
            <person name="Teramoto H."/>
            <person name="Inui M."/>
        </authorList>
    </citation>
    <scope>NUCLEOTIDE SEQUENCE</scope>
    <source>
        <strain evidence="11">GH10</strain>
    </source>
</reference>
<dbReference type="Gene3D" id="2.60.40.1190">
    <property type="match status" value="1"/>
</dbReference>
<comment type="similarity">
    <text evidence="1 7">Belongs to the glycosyl hydrolase 10 (cellulase F) family.</text>
</comment>